<evidence type="ECO:0000313" key="5">
    <source>
        <dbReference type="Proteomes" id="UP000266441"/>
    </source>
</evidence>
<dbReference type="Gene3D" id="3.55.50.30">
    <property type="match status" value="1"/>
</dbReference>
<dbReference type="RefSeq" id="WP_119349846.1">
    <property type="nucleotide sequence ID" value="NZ_QWET01000006.1"/>
</dbReference>
<dbReference type="Pfam" id="PF04773">
    <property type="entry name" value="FecR"/>
    <property type="match status" value="1"/>
</dbReference>
<evidence type="ECO:0000259" key="2">
    <source>
        <dbReference type="Pfam" id="PF04773"/>
    </source>
</evidence>
<dbReference type="InterPro" id="IPR012373">
    <property type="entry name" value="Ferrdict_sens_TM"/>
</dbReference>
<protein>
    <submittedName>
        <fullName evidence="4">FecR family protein</fullName>
    </submittedName>
</protein>
<feature type="transmembrane region" description="Helical" evidence="1">
    <location>
        <begin position="95"/>
        <end position="115"/>
    </location>
</feature>
<accession>A0A399D1X2</accession>
<feature type="domain" description="FecR protein" evidence="2">
    <location>
        <begin position="138"/>
        <end position="232"/>
    </location>
</feature>
<evidence type="ECO:0000256" key="1">
    <source>
        <dbReference type="SAM" id="Phobius"/>
    </source>
</evidence>
<dbReference type="EMBL" id="QWET01000006">
    <property type="protein sequence ID" value="RIH65466.1"/>
    <property type="molecule type" value="Genomic_DNA"/>
</dbReference>
<keyword evidence="1" id="KW-1133">Transmembrane helix</keyword>
<gene>
    <name evidence="4" type="ORF">D1164_10120</name>
</gene>
<dbReference type="InterPro" id="IPR032508">
    <property type="entry name" value="FecR_C"/>
</dbReference>
<dbReference type="Pfam" id="PF16344">
    <property type="entry name" value="FecR_C"/>
    <property type="match status" value="1"/>
</dbReference>
<comment type="caution">
    <text evidence="4">The sequence shown here is derived from an EMBL/GenBank/DDBJ whole genome shotgun (WGS) entry which is preliminary data.</text>
</comment>
<sequence length="371" mass="42770">MSYRKDFDKLLADEKFQNAIIDFDSFDREEKEAFIKQFSLTKDEFVKARTILNGLNFKGIDFSDEELNYFWEKLGIEESKITLRPKPQHRKIIRWVSKVAAILFIPLLITSIWLFDKTNELQSFKNDEVDRLTGIYNTVSAPVGGRTKAVLPDGSEIWLNSGSSIQYPILNKPSCREVKLTGEGFFKVAKDKDKPMLVTTSGMQVKVYGTTFNINAYEDNQDIETVLIEGSISIQKLDGQGNPKDVEYEMAPGEAGKLNRQKNTIAIAKTNNLEIYTGWVNGRYVFKNAQLKNILKRLEKIHNVQFVLEDETIGEYYFDATFEDQNIDRIMEIFSVSLPIKWRSVHAKQNDDQTFSIRKIIISKDKTRKLL</sequence>
<name>A0A399D1X2_9BACT</name>
<reference evidence="4 5" key="1">
    <citation type="journal article" date="2015" name="Int. J. Syst. Evol. Microbiol.">
        <title>Mariniphaga sediminis sp. nov., isolated from coastal sediment.</title>
        <authorList>
            <person name="Wang F.Q."/>
            <person name="Shen Q.Y."/>
            <person name="Chen G.J."/>
            <person name="Du Z.J."/>
        </authorList>
    </citation>
    <scope>NUCLEOTIDE SEQUENCE [LARGE SCALE GENOMIC DNA]</scope>
    <source>
        <strain evidence="4 5">SY21</strain>
    </source>
</reference>
<keyword evidence="1" id="KW-0812">Transmembrane</keyword>
<keyword evidence="5" id="KW-1185">Reference proteome</keyword>
<organism evidence="4 5">
    <name type="scientific">Mariniphaga sediminis</name>
    <dbReference type="NCBI Taxonomy" id="1628158"/>
    <lineage>
        <taxon>Bacteria</taxon>
        <taxon>Pseudomonadati</taxon>
        <taxon>Bacteroidota</taxon>
        <taxon>Bacteroidia</taxon>
        <taxon>Marinilabiliales</taxon>
        <taxon>Prolixibacteraceae</taxon>
        <taxon>Mariniphaga</taxon>
    </lineage>
</organism>
<dbReference type="InterPro" id="IPR006860">
    <property type="entry name" value="FecR"/>
</dbReference>
<dbReference type="PANTHER" id="PTHR30273">
    <property type="entry name" value="PERIPLASMIC SIGNAL SENSOR AND SIGMA FACTOR ACTIVATOR FECR-RELATED"/>
    <property type="match status" value="1"/>
</dbReference>
<keyword evidence="1" id="KW-0472">Membrane</keyword>
<proteinExistence type="predicted"/>
<dbReference type="Proteomes" id="UP000266441">
    <property type="component" value="Unassembled WGS sequence"/>
</dbReference>
<feature type="domain" description="Protein FecR C-terminal" evidence="3">
    <location>
        <begin position="283"/>
        <end position="345"/>
    </location>
</feature>
<dbReference type="Gene3D" id="2.60.120.1440">
    <property type="match status" value="1"/>
</dbReference>
<dbReference type="GO" id="GO:0016989">
    <property type="term" value="F:sigma factor antagonist activity"/>
    <property type="evidence" value="ECO:0007669"/>
    <property type="project" value="TreeGrafter"/>
</dbReference>
<evidence type="ECO:0000259" key="3">
    <source>
        <dbReference type="Pfam" id="PF16344"/>
    </source>
</evidence>
<dbReference type="OrthoDB" id="649666at2"/>
<dbReference type="PANTHER" id="PTHR30273:SF2">
    <property type="entry name" value="PROTEIN FECR"/>
    <property type="match status" value="1"/>
</dbReference>
<dbReference type="AlphaFoldDB" id="A0A399D1X2"/>
<evidence type="ECO:0000313" key="4">
    <source>
        <dbReference type="EMBL" id="RIH65466.1"/>
    </source>
</evidence>